<evidence type="ECO:0000256" key="11">
    <source>
        <dbReference type="RuleBase" id="RU000589"/>
    </source>
</evidence>
<evidence type="ECO:0000256" key="5">
    <source>
        <dbReference type="ARBA" id="ARBA00022525"/>
    </source>
</evidence>
<dbReference type="GO" id="GO:0005576">
    <property type="term" value="C:extracellular region"/>
    <property type="evidence" value="ECO:0007669"/>
    <property type="project" value="UniProtKB-SubCell"/>
</dbReference>
<keyword evidence="5" id="KW-0964">Secreted</keyword>
<dbReference type="Pfam" id="PF01095">
    <property type="entry name" value="Pectinesterase"/>
    <property type="match status" value="1"/>
</dbReference>
<evidence type="ECO:0000313" key="13">
    <source>
        <dbReference type="EMBL" id="KAE8979361.1"/>
    </source>
</evidence>
<keyword evidence="6 11" id="KW-0732">Signal</keyword>
<comment type="catalytic activity">
    <reaction evidence="9 11">
        <text>[(1-&gt;4)-alpha-D-galacturonosyl methyl ester](n) + n H2O = [(1-&gt;4)-alpha-D-galacturonosyl](n) + n methanol + n H(+)</text>
        <dbReference type="Rhea" id="RHEA:22380"/>
        <dbReference type="Rhea" id="RHEA-COMP:14570"/>
        <dbReference type="Rhea" id="RHEA-COMP:14573"/>
        <dbReference type="ChEBI" id="CHEBI:15377"/>
        <dbReference type="ChEBI" id="CHEBI:15378"/>
        <dbReference type="ChEBI" id="CHEBI:17790"/>
        <dbReference type="ChEBI" id="CHEBI:140522"/>
        <dbReference type="ChEBI" id="CHEBI:140523"/>
        <dbReference type="EC" id="3.1.1.11"/>
    </reaction>
</comment>
<keyword evidence="7 11" id="KW-0378">Hydrolase</keyword>
<dbReference type="UniPathway" id="UPA00545">
    <property type="reaction ID" value="UER00823"/>
</dbReference>
<dbReference type="AlphaFoldDB" id="A0A6A3IBJ5"/>
<organism evidence="13 16">
    <name type="scientific">Phytophthora rubi</name>
    <dbReference type="NCBI Taxonomy" id="129364"/>
    <lineage>
        <taxon>Eukaryota</taxon>
        <taxon>Sar</taxon>
        <taxon>Stramenopiles</taxon>
        <taxon>Oomycota</taxon>
        <taxon>Peronosporomycetes</taxon>
        <taxon>Peronosporales</taxon>
        <taxon>Peronosporaceae</taxon>
        <taxon>Phytophthora</taxon>
    </lineage>
</organism>
<evidence type="ECO:0000259" key="12">
    <source>
        <dbReference type="Pfam" id="PF01095"/>
    </source>
</evidence>
<evidence type="ECO:0000256" key="8">
    <source>
        <dbReference type="ARBA" id="ARBA00023085"/>
    </source>
</evidence>
<evidence type="ECO:0000256" key="1">
    <source>
        <dbReference type="ARBA" id="ARBA00004613"/>
    </source>
</evidence>
<dbReference type="InterPro" id="IPR000070">
    <property type="entry name" value="Pectinesterase_cat"/>
</dbReference>
<dbReference type="OrthoDB" id="2019149at2759"/>
<evidence type="ECO:0000256" key="3">
    <source>
        <dbReference type="ARBA" id="ARBA00008891"/>
    </source>
</evidence>
<protein>
    <recommendedName>
        <fullName evidence="4 11">Pectinesterase</fullName>
        <ecNumber evidence="4 11">3.1.1.11</ecNumber>
    </recommendedName>
</protein>
<dbReference type="Proteomes" id="UP000435112">
    <property type="component" value="Unassembled WGS sequence"/>
</dbReference>
<dbReference type="EMBL" id="QXFU01002586">
    <property type="protein sequence ID" value="KAE8983947.1"/>
    <property type="molecule type" value="Genomic_DNA"/>
</dbReference>
<evidence type="ECO:0000313" key="17">
    <source>
        <dbReference type="Proteomes" id="UP000434957"/>
    </source>
</evidence>
<gene>
    <name evidence="13" type="ORF">PR001_g24575</name>
    <name evidence="14" type="ORF">PR002_g23102</name>
    <name evidence="15" type="ORF">PR003_g22545</name>
</gene>
<comment type="similarity">
    <text evidence="3">Belongs to the pectinesterase family.</text>
</comment>
<dbReference type="InterPro" id="IPR033131">
    <property type="entry name" value="Pectinesterase_Asp_AS"/>
</dbReference>
<dbReference type="SUPFAM" id="SSF51126">
    <property type="entry name" value="Pectin lyase-like"/>
    <property type="match status" value="1"/>
</dbReference>
<dbReference type="FunFam" id="2.160.20.10:FF:000014">
    <property type="entry name" value="Pectinesterase"/>
    <property type="match status" value="1"/>
</dbReference>
<dbReference type="GO" id="GO:0042545">
    <property type="term" value="P:cell wall modification"/>
    <property type="evidence" value="ECO:0007669"/>
    <property type="project" value="UniProtKB-UniRule"/>
</dbReference>
<dbReference type="EMBL" id="QXFT01002247">
    <property type="protein sequence ID" value="KAE9301337.1"/>
    <property type="molecule type" value="Genomic_DNA"/>
</dbReference>
<feature type="active site" evidence="10">
    <location>
        <position position="196"/>
    </location>
</feature>
<evidence type="ECO:0000256" key="7">
    <source>
        <dbReference type="ARBA" id="ARBA00022801"/>
    </source>
</evidence>
<evidence type="ECO:0000256" key="6">
    <source>
        <dbReference type="ARBA" id="ARBA00022729"/>
    </source>
</evidence>
<feature type="chain" id="PRO_5033920139" description="Pectinesterase" evidence="11">
    <location>
        <begin position="20"/>
        <end position="339"/>
    </location>
</feature>
<sequence>MQIWTPLVALVGLVATAEGACSGPKVRITPPAGAIVVDASGAHVGSVRTVAEGFAKLPNTTAEHTVFVFPGVYQEQATLPVLNGPVVLQGYTCDTSSYAANQVTITQAKAQKDVPASIIKNRNDYTATLLLKSNNVKVYNLNVANTAGPVGQAIAAKADGANYGFYACKFTGYQDTLYANQGPSVYAKSYISGTVDFVFGLYAKAWFESCDIVSIGKGCISANGRSNDTNPSEYVFNNAHVSGTGAPGSAYLGRPWKPYARVVWQNSELSNIINPKGWQKWNGDNNTANVYFKEYNNRGAGAATNQRVDFSGVLTQPVPITDILGANYKTQWWVDNNFL</sequence>
<evidence type="ECO:0000313" key="15">
    <source>
        <dbReference type="EMBL" id="KAE9301337.1"/>
    </source>
</evidence>
<comment type="subcellular location">
    <subcellularLocation>
        <location evidence="1">Secreted</location>
    </subcellularLocation>
</comment>
<dbReference type="PANTHER" id="PTHR31321:SF57">
    <property type="entry name" value="PECTINESTERASE 53-RELATED"/>
    <property type="match status" value="1"/>
</dbReference>
<feature type="signal peptide" evidence="11">
    <location>
        <begin position="1"/>
        <end position="19"/>
    </location>
</feature>
<dbReference type="InterPro" id="IPR012334">
    <property type="entry name" value="Pectin_lyas_fold"/>
</dbReference>
<proteinExistence type="inferred from homology"/>
<comment type="pathway">
    <text evidence="2 11">Glycan metabolism; pectin degradation; 2-dehydro-3-deoxy-D-gluconate from pectin: step 1/5.</text>
</comment>
<dbReference type="EC" id="3.1.1.11" evidence="4 11"/>
<dbReference type="Proteomes" id="UP000429607">
    <property type="component" value="Unassembled WGS sequence"/>
</dbReference>
<dbReference type="PROSITE" id="PS00503">
    <property type="entry name" value="PECTINESTERASE_2"/>
    <property type="match status" value="1"/>
</dbReference>
<dbReference type="EMBL" id="QXFV01003161">
    <property type="protein sequence ID" value="KAE8979361.1"/>
    <property type="molecule type" value="Genomic_DNA"/>
</dbReference>
<evidence type="ECO:0000256" key="9">
    <source>
        <dbReference type="ARBA" id="ARBA00047928"/>
    </source>
</evidence>
<dbReference type="InterPro" id="IPR011050">
    <property type="entry name" value="Pectin_lyase_fold/virulence"/>
</dbReference>
<feature type="domain" description="Pectinesterase catalytic" evidence="12">
    <location>
        <begin position="44"/>
        <end position="313"/>
    </location>
</feature>
<keyword evidence="8 11" id="KW-0063">Aspartyl esterase</keyword>
<dbReference type="GO" id="GO:0030599">
    <property type="term" value="F:pectinesterase activity"/>
    <property type="evidence" value="ECO:0007669"/>
    <property type="project" value="UniProtKB-UniRule"/>
</dbReference>
<accession>A0A6A3IBJ5</accession>
<dbReference type="Gene3D" id="2.160.20.10">
    <property type="entry name" value="Single-stranded right-handed beta-helix, Pectin lyase-like"/>
    <property type="match status" value="1"/>
</dbReference>
<evidence type="ECO:0000256" key="10">
    <source>
        <dbReference type="PROSITE-ProRule" id="PRU10040"/>
    </source>
</evidence>
<dbReference type="PANTHER" id="PTHR31321">
    <property type="entry name" value="ACYL-COA THIOESTER HYDROLASE YBHC-RELATED"/>
    <property type="match status" value="1"/>
</dbReference>
<keyword evidence="17" id="KW-1185">Reference proteome</keyword>
<dbReference type="Proteomes" id="UP000434957">
    <property type="component" value="Unassembled WGS sequence"/>
</dbReference>
<evidence type="ECO:0000313" key="18">
    <source>
        <dbReference type="Proteomes" id="UP000435112"/>
    </source>
</evidence>
<evidence type="ECO:0000256" key="2">
    <source>
        <dbReference type="ARBA" id="ARBA00005184"/>
    </source>
</evidence>
<reference evidence="16 18" key="1">
    <citation type="submission" date="2018-09" db="EMBL/GenBank/DDBJ databases">
        <title>Genomic investigation of the strawberry pathogen Phytophthora fragariae indicates pathogenicity is determined by transcriptional variation in three key races.</title>
        <authorList>
            <person name="Adams T.M."/>
            <person name="Armitage A.D."/>
            <person name="Sobczyk M.K."/>
            <person name="Bates H.J."/>
            <person name="Dunwell J.M."/>
            <person name="Nellist C.F."/>
            <person name="Harrison R.J."/>
        </authorList>
    </citation>
    <scope>NUCLEOTIDE SEQUENCE [LARGE SCALE GENOMIC DNA]</scope>
    <source>
        <strain evidence="13 16">SCRP249</strain>
        <strain evidence="14 18">SCRP324</strain>
        <strain evidence="15 17">SCRP333</strain>
    </source>
</reference>
<evidence type="ECO:0000313" key="16">
    <source>
        <dbReference type="Proteomes" id="UP000429607"/>
    </source>
</evidence>
<evidence type="ECO:0000313" key="14">
    <source>
        <dbReference type="EMBL" id="KAE8983947.1"/>
    </source>
</evidence>
<evidence type="ECO:0000256" key="4">
    <source>
        <dbReference type="ARBA" id="ARBA00013229"/>
    </source>
</evidence>
<comment type="caution">
    <text evidence="13">The sequence shown here is derived from an EMBL/GenBank/DDBJ whole genome shotgun (WGS) entry which is preliminary data.</text>
</comment>
<dbReference type="GO" id="GO:0045490">
    <property type="term" value="P:pectin catabolic process"/>
    <property type="evidence" value="ECO:0007669"/>
    <property type="project" value="UniProtKB-UniRule"/>
</dbReference>
<name>A0A6A3IBJ5_9STRA</name>